<comment type="caution">
    <text evidence="1">The sequence shown here is derived from an EMBL/GenBank/DDBJ whole genome shotgun (WGS) entry which is preliminary data.</text>
</comment>
<dbReference type="AlphaFoldDB" id="A0A419PRV0"/>
<sequence length="221" mass="25033">MLSTREHHQEDPLPGKRHLQNLIAFEMYHINLVSYGFTRYSFHSFCHSFLWGKMAQVVRARIYWPVRCSNPTSAFRLSLSRLGLGQPCSIPAVVQPLGGMAVRHRKDATAAYLIAVRESQVTVTDAKYFLEVHRETWCRWLIGWSANLLTGRSVVRTRPPYLDLPCLGLGNVTAFVLPSGSMAARHRKRTTAERLQNHSLQQLSSFSHLNLSSIPANGCPY</sequence>
<name>A0A419PRV0_CLOSI</name>
<dbReference type="Proteomes" id="UP000286415">
    <property type="component" value="Unassembled WGS sequence"/>
</dbReference>
<evidence type="ECO:0000313" key="1">
    <source>
        <dbReference type="EMBL" id="KAG5448793.1"/>
    </source>
</evidence>
<dbReference type="EMBL" id="NIRI02000042">
    <property type="protein sequence ID" value="KAG5448793.1"/>
    <property type="molecule type" value="Genomic_DNA"/>
</dbReference>
<organism evidence="1 2">
    <name type="scientific">Clonorchis sinensis</name>
    <name type="common">Chinese liver fluke</name>
    <dbReference type="NCBI Taxonomy" id="79923"/>
    <lineage>
        <taxon>Eukaryota</taxon>
        <taxon>Metazoa</taxon>
        <taxon>Spiralia</taxon>
        <taxon>Lophotrochozoa</taxon>
        <taxon>Platyhelminthes</taxon>
        <taxon>Trematoda</taxon>
        <taxon>Digenea</taxon>
        <taxon>Opisthorchiida</taxon>
        <taxon>Opisthorchiata</taxon>
        <taxon>Opisthorchiidae</taxon>
        <taxon>Clonorchis</taxon>
    </lineage>
</organism>
<reference evidence="1 2" key="2">
    <citation type="journal article" date="2021" name="Genomics">
        <title>High-quality reference genome for Clonorchis sinensis.</title>
        <authorList>
            <person name="Young N.D."/>
            <person name="Stroehlein A.J."/>
            <person name="Kinkar L."/>
            <person name="Wang T."/>
            <person name="Sohn W.M."/>
            <person name="Chang B.C.H."/>
            <person name="Kaur P."/>
            <person name="Weisz D."/>
            <person name="Dudchenko O."/>
            <person name="Aiden E.L."/>
            <person name="Korhonen P.K."/>
            <person name="Gasser R.B."/>
        </authorList>
    </citation>
    <scope>NUCLEOTIDE SEQUENCE [LARGE SCALE GENOMIC DNA]</scope>
    <source>
        <strain evidence="1">Cs-k2</strain>
    </source>
</reference>
<keyword evidence="2" id="KW-1185">Reference proteome</keyword>
<proteinExistence type="predicted"/>
<reference evidence="1 2" key="1">
    <citation type="journal article" date="2018" name="Biotechnol. Adv.">
        <title>Improved genomic resources and new bioinformatic workflow for the carcinogenic parasite Clonorchis sinensis: Biotechnological implications.</title>
        <authorList>
            <person name="Wang D."/>
            <person name="Korhonen P.K."/>
            <person name="Gasser R.B."/>
            <person name="Young N.D."/>
        </authorList>
    </citation>
    <scope>NUCLEOTIDE SEQUENCE [LARGE SCALE GENOMIC DNA]</scope>
    <source>
        <strain evidence="1">Cs-k2</strain>
    </source>
</reference>
<protein>
    <submittedName>
        <fullName evidence="1">Uncharacterized protein</fullName>
    </submittedName>
</protein>
<dbReference type="InParanoid" id="A0A419PRV0"/>
<gene>
    <name evidence="1" type="ORF">CSKR_111446</name>
</gene>
<accession>A0A419PRV0</accession>
<evidence type="ECO:0000313" key="2">
    <source>
        <dbReference type="Proteomes" id="UP000286415"/>
    </source>
</evidence>